<evidence type="ECO:0000256" key="1">
    <source>
        <dbReference type="ARBA" id="ARBA00001641"/>
    </source>
</evidence>
<evidence type="ECO:0000256" key="5">
    <source>
        <dbReference type="ARBA" id="ARBA00022801"/>
    </source>
</evidence>
<keyword evidence="5" id="KW-0378">Hydrolase</keyword>
<name>A0A7S9KRM0_EPIFF</name>
<keyword evidence="7" id="KW-0119">Carbohydrate metabolism</keyword>
<evidence type="ECO:0000256" key="4">
    <source>
        <dbReference type="ARBA" id="ARBA00022729"/>
    </source>
</evidence>
<proteinExistence type="inferred from homology"/>
<keyword evidence="8" id="KW-0326">Glycosidase</keyword>
<sequence length="205" mass="22239">MYRSIATLSALVSAAKAQQPGQSVLRPAAPTSGVSVTVMQDDSKCQMLTFLGNKFTFDVDVSKISCGLNGAPVLRLHGPRRWHEPIPVQQGGYHQGNTTLDGPGSDFTIDTTKKISVVTQFIKGSDGNLGNLGKIKRLYVPKTRKVFGDSGSFNTKGGMMGMCAAVSKPMVLVMSLWDDKSGSRLDRRLFKHQVWSDRICFLGGK</sequence>
<evidence type="ECO:0000313" key="11">
    <source>
        <dbReference type="Proteomes" id="UP000594364"/>
    </source>
</evidence>
<dbReference type="Pfam" id="PF00840">
    <property type="entry name" value="Glyco_hydro_7"/>
    <property type="match status" value="3"/>
</dbReference>
<keyword evidence="4" id="KW-0732">Signal</keyword>
<dbReference type="EMBL" id="CP031387">
    <property type="protein sequence ID" value="QPG99463.1"/>
    <property type="molecule type" value="Genomic_DNA"/>
</dbReference>
<evidence type="ECO:0000256" key="8">
    <source>
        <dbReference type="ARBA" id="ARBA00023295"/>
    </source>
</evidence>
<dbReference type="Proteomes" id="UP000594364">
    <property type="component" value="Chromosome 3"/>
</dbReference>
<comment type="catalytic activity">
    <reaction evidence="1">
        <text>Hydrolysis of (1-&gt;4)-beta-D-glucosidic linkages in cellulose and cellotetraose, releasing cellobiose from the non-reducing ends of the chains.</text>
        <dbReference type="EC" id="3.2.1.91"/>
    </reaction>
</comment>
<dbReference type="Gene3D" id="2.70.100.10">
    <property type="entry name" value="Glycoside hydrolase, family 7, domain"/>
    <property type="match status" value="3"/>
</dbReference>
<dbReference type="InterPro" id="IPR013320">
    <property type="entry name" value="ConA-like_dom_sf"/>
</dbReference>
<dbReference type="AlphaFoldDB" id="A0A7S9KRM0"/>
<dbReference type="GO" id="GO:0016162">
    <property type="term" value="F:cellulose 1,4-beta-cellobiosidase activity"/>
    <property type="evidence" value="ECO:0007669"/>
    <property type="project" value="UniProtKB-EC"/>
</dbReference>
<dbReference type="EC" id="3.2.1.91" evidence="3"/>
<evidence type="ECO:0000256" key="7">
    <source>
        <dbReference type="ARBA" id="ARBA00023277"/>
    </source>
</evidence>
<keyword evidence="9" id="KW-0624">Polysaccharide degradation</keyword>
<accession>A0A7S9KRM0</accession>
<keyword evidence="6" id="KW-0136">Cellulose degradation</keyword>
<protein>
    <recommendedName>
        <fullName evidence="3">cellulose 1,4-beta-cellobiosidase (non-reducing end)</fullName>
        <ecNumber evidence="3">3.2.1.91</ecNumber>
    </recommendedName>
</protein>
<dbReference type="PANTHER" id="PTHR33753">
    <property type="entry name" value="1,4-BETA-D-GLUCAN CELLOBIOHYDROLASE B"/>
    <property type="match status" value="1"/>
</dbReference>
<evidence type="ECO:0000256" key="9">
    <source>
        <dbReference type="ARBA" id="ARBA00023326"/>
    </source>
</evidence>
<reference evidence="10 11" key="1">
    <citation type="journal article" date="2018" name="PLoS Genet.">
        <title>Repeat elements organise 3D genome structure and mediate transcription in the filamentous fungus Epichloe festucae.</title>
        <authorList>
            <person name="Winter D.J."/>
            <person name="Ganley A.R.D."/>
            <person name="Young C.A."/>
            <person name="Liachko I."/>
            <person name="Schardl C.L."/>
            <person name="Dupont P.Y."/>
            <person name="Berry D."/>
            <person name="Ram A."/>
            <person name="Scott B."/>
            <person name="Cox M.P."/>
        </authorList>
    </citation>
    <scope>NUCLEOTIDE SEQUENCE [LARGE SCALE GENOMIC DNA]</scope>
    <source>
        <strain evidence="10 11">Fl1</strain>
    </source>
</reference>
<keyword evidence="11" id="KW-1185">Reference proteome</keyword>
<comment type="similarity">
    <text evidence="2">Belongs to the glycosyl hydrolase 7 (cellulase C) family.</text>
</comment>
<dbReference type="OrthoDB" id="412382at2759"/>
<dbReference type="PANTHER" id="PTHR33753:SF2">
    <property type="entry name" value="GLYCOSIDE HYDROLASE FAMILY 7 PROTEIN"/>
    <property type="match status" value="1"/>
</dbReference>
<dbReference type="InterPro" id="IPR037019">
    <property type="entry name" value="Glyco_hydro_7_sf"/>
</dbReference>
<dbReference type="SUPFAM" id="SSF49899">
    <property type="entry name" value="Concanavalin A-like lectins/glucanases"/>
    <property type="match status" value="1"/>
</dbReference>
<dbReference type="GO" id="GO:0030245">
    <property type="term" value="P:cellulose catabolic process"/>
    <property type="evidence" value="ECO:0007669"/>
    <property type="project" value="UniProtKB-KW"/>
</dbReference>
<dbReference type="InterPro" id="IPR001722">
    <property type="entry name" value="Glyco_hydro_7"/>
</dbReference>
<evidence type="ECO:0000313" key="10">
    <source>
        <dbReference type="EMBL" id="QPG99463.1"/>
    </source>
</evidence>
<gene>
    <name evidence="10" type="ORF">C2857_001839</name>
</gene>
<evidence type="ECO:0000256" key="6">
    <source>
        <dbReference type="ARBA" id="ARBA00023001"/>
    </source>
</evidence>
<evidence type="ECO:0000256" key="3">
    <source>
        <dbReference type="ARBA" id="ARBA00012561"/>
    </source>
</evidence>
<evidence type="ECO:0000256" key="2">
    <source>
        <dbReference type="ARBA" id="ARBA00006044"/>
    </source>
</evidence>
<organism evidence="10 11">
    <name type="scientific">Epichloe festucae (strain Fl1)</name>
    <dbReference type="NCBI Taxonomy" id="877507"/>
    <lineage>
        <taxon>Eukaryota</taxon>
        <taxon>Fungi</taxon>
        <taxon>Dikarya</taxon>
        <taxon>Ascomycota</taxon>
        <taxon>Pezizomycotina</taxon>
        <taxon>Sordariomycetes</taxon>
        <taxon>Hypocreomycetidae</taxon>
        <taxon>Hypocreales</taxon>
        <taxon>Clavicipitaceae</taxon>
        <taxon>Epichloe</taxon>
    </lineage>
</organism>